<keyword evidence="1" id="KW-0547">Nucleotide-binding</keyword>
<dbReference type="Gene3D" id="3.90.640.10">
    <property type="entry name" value="Actin, Chain A, domain 4"/>
    <property type="match status" value="1"/>
</dbReference>
<evidence type="ECO:0008006" key="5">
    <source>
        <dbReference type="Google" id="ProtNLM"/>
    </source>
</evidence>
<keyword evidence="2" id="KW-0067">ATP-binding</keyword>
<evidence type="ECO:0000313" key="4">
    <source>
        <dbReference type="Proteomes" id="UP000053095"/>
    </source>
</evidence>
<dbReference type="Proteomes" id="UP000053095">
    <property type="component" value="Unassembled WGS sequence"/>
</dbReference>
<dbReference type="EMBL" id="DF933839">
    <property type="protein sequence ID" value="GAM42025.1"/>
    <property type="molecule type" value="Genomic_DNA"/>
</dbReference>
<dbReference type="InterPro" id="IPR043129">
    <property type="entry name" value="ATPase_NBD"/>
</dbReference>
<accession>A0A0B8MY89</accession>
<dbReference type="PANTHER" id="PTHR14187:SF82">
    <property type="entry name" value="FAMILY CHAPERONE, PUTATIVE (AFU_ORTHOLOGUE AFUA_7G08575)-RELATED"/>
    <property type="match status" value="1"/>
</dbReference>
<dbReference type="Pfam" id="PF00012">
    <property type="entry name" value="HSP70"/>
    <property type="match status" value="1"/>
</dbReference>
<dbReference type="SUPFAM" id="SSF53067">
    <property type="entry name" value="Actin-like ATPase domain"/>
    <property type="match status" value="2"/>
</dbReference>
<name>A0A0B8MY89_TALPI</name>
<evidence type="ECO:0000313" key="3">
    <source>
        <dbReference type="EMBL" id="GAM42025.1"/>
    </source>
</evidence>
<evidence type="ECO:0000256" key="2">
    <source>
        <dbReference type="ARBA" id="ARBA00022840"/>
    </source>
</evidence>
<proteinExistence type="predicted"/>
<protein>
    <recommendedName>
        <fullName evidence="5">Actin-like ATPase domain-containing protein</fullName>
    </recommendedName>
</protein>
<organism evidence="3 4">
    <name type="scientific">Talaromyces pinophilus</name>
    <name type="common">Penicillium pinophilum</name>
    <dbReference type="NCBI Taxonomy" id="128442"/>
    <lineage>
        <taxon>Eukaryota</taxon>
        <taxon>Fungi</taxon>
        <taxon>Dikarya</taxon>
        <taxon>Ascomycota</taxon>
        <taxon>Pezizomycotina</taxon>
        <taxon>Eurotiomycetes</taxon>
        <taxon>Eurotiomycetidae</taxon>
        <taxon>Eurotiales</taxon>
        <taxon>Trichocomaceae</taxon>
        <taxon>Talaromyces</taxon>
        <taxon>Talaromyces sect. Talaromyces</taxon>
    </lineage>
</organism>
<dbReference type="InterPro" id="IPR013126">
    <property type="entry name" value="Hsp_70_fam"/>
</dbReference>
<dbReference type="AlphaFoldDB" id="A0A0B8MY89"/>
<dbReference type="GO" id="GO:0140662">
    <property type="term" value="F:ATP-dependent protein folding chaperone"/>
    <property type="evidence" value="ECO:0007669"/>
    <property type="project" value="InterPro"/>
</dbReference>
<reference evidence="4" key="1">
    <citation type="journal article" date="2015" name="Genome Announc.">
        <title>Draft genome sequence of Talaromyces cellulolyticus strain Y-94, a source of lignocellulosic biomass-degrading enzymes.</title>
        <authorList>
            <person name="Fujii T."/>
            <person name="Koike H."/>
            <person name="Sawayama S."/>
            <person name="Yano S."/>
            <person name="Inoue H."/>
        </authorList>
    </citation>
    <scope>NUCLEOTIDE SEQUENCE [LARGE SCALE GENOMIC DNA]</scope>
    <source>
        <strain evidence="4">Y-94</strain>
    </source>
</reference>
<dbReference type="GO" id="GO:0005524">
    <property type="term" value="F:ATP binding"/>
    <property type="evidence" value="ECO:0007669"/>
    <property type="project" value="UniProtKB-KW"/>
</dbReference>
<dbReference type="CDD" id="cd10170">
    <property type="entry name" value="ASKHA_NBD_HSP70"/>
    <property type="match status" value="1"/>
</dbReference>
<dbReference type="Gene3D" id="3.30.420.40">
    <property type="match status" value="2"/>
</dbReference>
<sequence>MANSNQRKLIVGIDFGTTYTGAAWAETRRADDIHVIDTWPSRLGSNEGESSVKVPTQLRYTPQGTEWGFQIPPTVERNHWFKLGLQEDKTSTAGEKSAEELTTDYLGEVYKHVLYTLEQKIGAGILRTIPIEFCLTVPAIWSEAAKEKTLRACQKAGLKSASEIMLASEPEAAAISALHGLDPHGLTVGDCFVVCDAGGGTVDLISYRIKSLYPRLQVEEMTAGTGGLCGSVFLNRRFIDFISRKLSGQLGWDEEVLSEASERFDTVIKQQYLPSRDGDDGYPVPVPGLANNEQVGIRRGKFTINKNDMHDIFEPVIHKIILFVQDQIRLSGGEAKAVLLVGGFGQNTYLKERLRESLPTIEVLQPPNAWTAIVRGAVMMGLSNANTALSTVQVVSRRARKHYGMKLNVDFEKNIHDKNERYWCPYHGRHRVESMEWFIRKGDIIEEKKPKIIKFHKRFPVSEGRPDSYNITVYADSESLVAPVHHCDNVKTLLTLKINLSSISKSQWKKMIKIGDDGKKYYIVDGNIEVTFWSASTMYKLSCEWGLDAFVTAEYA</sequence>
<dbReference type="PANTHER" id="PTHR14187">
    <property type="entry name" value="ALPHA KINASE/ELONGATION FACTOR 2 KINASE"/>
    <property type="match status" value="1"/>
</dbReference>
<evidence type="ECO:0000256" key="1">
    <source>
        <dbReference type="ARBA" id="ARBA00022741"/>
    </source>
</evidence>
<gene>
    <name evidence="3" type="ORF">TCE0_043r15626</name>
</gene>
<keyword evidence="4" id="KW-1185">Reference proteome</keyword>